<organism evidence="8 9">
    <name type="scientific">Trametes cubensis</name>
    <dbReference type="NCBI Taxonomy" id="1111947"/>
    <lineage>
        <taxon>Eukaryota</taxon>
        <taxon>Fungi</taxon>
        <taxon>Dikarya</taxon>
        <taxon>Basidiomycota</taxon>
        <taxon>Agaricomycotina</taxon>
        <taxon>Agaricomycetes</taxon>
        <taxon>Polyporales</taxon>
        <taxon>Polyporaceae</taxon>
        <taxon>Trametes</taxon>
    </lineage>
</organism>
<feature type="transmembrane region" description="Helical" evidence="7">
    <location>
        <begin position="1051"/>
        <end position="1072"/>
    </location>
</feature>
<feature type="transmembrane region" description="Helical" evidence="7">
    <location>
        <begin position="397"/>
        <end position="415"/>
    </location>
</feature>
<dbReference type="EMBL" id="JAPEVG010000447">
    <property type="protein sequence ID" value="KAJ8462671.1"/>
    <property type="molecule type" value="Genomic_DNA"/>
</dbReference>
<feature type="transmembrane region" description="Helical" evidence="7">
    <location>
        <begin position="202"/>
        <end position="225"/>
    </location>
</feature>
<protein>
    <recommendedName>
        <fullName evidence="10">APC amino acid permease</fullName>
    </recommendedName>
</protein>
<feature type="transmembrane region" description="Helical" evidence="7">
    <location>
        <begin position="909"/>
        <end position="929"/>
    </location>
</feature>
<feature type="transmembrane region" description="Helical" evidence="7">
    <location>
        <begin position="1112"/>
        <end position="1136"/>
    </location>
</feature>
<evidence type="ECO:0000256" key="2">
    <source>
        <dbReference type="ARBA" id="ARBA00022448"/>
    </source>
</evidence>
<feature type="transmembrane region" description="Helical" evidence="7">
    <location>
        <begin position="788"/>
        <end position="808"/>
    </location>
</feature>
<evidence type="ECO:0000256" key="3">
    <source>
        <dbReference type="ARBA" id="ARBA00022692"/>
    </source>
</evidence>
<feature type="transmembrane region" description="Helical" evidence="7">
    <location>
        <begin position="289"/>
        <end position="312"/>
    </location>
</feature>
<dbReference type="Pfam" id="PF13520">
    <property type="entry name" value="AA_permease_2"/>
    <property type="match status" value="2"/>
</dbReference>
<gene>
    <name evidence="8" type="ORF">ONZ51_g10751</name>
</gene>
<evidence type="ECO:0000256" key="5">
    <source>
        <dbReference type="ARBA" id="ARBA00023136"/>
    </source>
</evidence>
<dbReference type="PANTHER" id="PTHR45649">
    <property type="entry name" value="AMINO-ACID PERMEASE BAT1"/>
    <property type="match status" value="1"/>
</dbReference>
<name>A0AAD7TJF8_9APHY</name>
<feature type="transmembrane region" description="Helical" evidence="7">
    <location>
        <begin position="257"/>
        <end position="277"/>
    </location>
</feature>
<comment type="caution">
    <text evidence="8">The sequence shown here is derived from an EMBL/GenBank/DDBJ whole genome shotgun (WGS) entry which is preliminary data.</text>
</comment>
<evidence type="ECO:0000313" key="8">
    <source>
        <dbReference type="EMBL" id="KAJ8462671.1"/>
    </source>
</evidence>
<feature type="transmembrane region" description="Helical" evidence="7">
    <location>
        <begin position="174"/>
        <end position="195"/>
    </location>
</feature>
<feature type="transmembrane region" description="Helical" evidence="7">
    <location>
        <begin position="58"/>
        <end position="83"/>
    </location>
</feature>
<feature type="transmembrane region" description="Helical" evidence="7">
    <location>
        <begin position="346"/>
        <end position="367"/>
    </location>
</feature>
<feature type="region of interest" description="Disordered" evidence="6">
    <location>
        <begin position="1182"/>
        <end position="1212"/>
    </location>
</feature>
<evidence type="ECO:0000313" key="9">
    <source>
        <dbReference type="Proteomes" id="UP001215151"/>
    </source>
</evidence>
<feature type="transmembrane region" description="Helical" evidence="7">
    <location>
        <begin position="1148"/>
        <end position="1167"/>
    </location>
</feature>
<dbReference type="InterPro" id="IPR002293">
    <property type="entry name" value="AA/rel_permease1"/>
</dbReference>
<keyword evidence="5 7" id="KW-0472">Membrane</keyword>
<keyword evidence="3 7" id="KW-0812">Transmembrane</keyword>
<feature type="transmembrane region" description="Helical" evidence="7">
    <location>
        <begin position="875"/>
        <end position="897"/>
    </location>
</feature>
<dbReference type="PANTHER" id="PTHR45649:SF6">
    <property type="entry name" value="GABA-SPECIFIC PERMEASE"/>
    <property type="match status" value="1"/>
</dbReference>
<reference evidence="8" key="1">
    <citation type="submission" date="2022-11" db="EMBL/GenBank/DDBJ databases">
        <title>Genome Sequence of Cubamyces cubensis.</title>
        <authorList>
            <person name="Buettner E."/>
        </authorList>
    </citation>
    <scope>NUCLEOTIDE SEQUENCE</scope>
    <source>
        <strain evidence="8">MPL-01</strain>
    </source>
</reference>
<evidence type="ECO:0000256" key="4">
    <source>
        <dbReference type="ARBA" id="ARBA00022989"/>
    </source>
</evidence>
<evidence type="ECO:0000256" key="7">
    <source>
        <dbReference type="SAM" id="Phobius"/>
    </source>
</evidence>
<evidence type="ECO:0000256" key="1">
    <source>
        <dbReference type="ARBA" id="ARBA00004141"/>
    </source>
</evidence>
<comment type="subcellular location">
    <subcellularLocation>
        <location evidence="1">Membrane</location>
        <topology evidence="1">Multi-pass membrane protein</topology>
    </subcellularLocation>
</comment>
<dbReference type="AlphaFoldDB" id="A0AAD7TJF8"/>
<feature type="transmembrane region" description="Helical" evidence="7">
    <location>
        <begin position="1008"/>
        <end position="1030"/>
    </location>
</feature>
<dbReference type="GO" id="GO:0022857">
    <property type="term" value="F:transmembrane transporter activity"/>
    <property type="evidence" value="ECO:0007669"/>
    <property type="project" value="InterPro"/>
</dbReference>
<keyword evidence="2" id="KW-0813">Transport</keyword>
<dbReference type="GO" id="GO:0016020">
    <property type="term" value="C:membrane"/>
    <property type="evidence" value="ECO:0007669"/>
    <property type="project" value="UniProtKB-SubCell"/>
</dbReference>
<feature type="transmembrane region" description="Helical" evidence="7">
    <location>
        <begin position="89"/>
        <end position="122"/>
    </location>
</feature>
<feature type="transmembrane region" description="Helical" evidence="7">
    <location>
        <begin position="955"/>
        <end position="978"/>
    </location>
</feature>
<keyword evidence="9" id="KW-1185">Reference proteome</keyword>
<dbReference type="Proteomes" id="UP001215151">
    <property type="component" value="Unassembled WGS sequence"/>
</dbReference>
<feature type="transmembrane region" description="Helical" evidence="7">
    <location>
        <begin position="836"/>
        <end position="855"/>
    </location>
</feature>
<feature type="transmembrane region" description="Helical" evidence="7">
    <location>
        <begin position="134"/>
        <end position="154"/>
    </location>
</feature>
<proteinExistence type="predicted"/>
<evidence type="ECO:0000256" key="6">
    <source>
        <dbReference type="SAM" id="MobiDB-lite"/>
    </source>
</evidence>
<keyword evidence="4 7" id="KW-1133">Transmembrane helix</keyword>
<sequence length="1212" mass="131012">MATPLQDTKKSTSSVNVNELGLDRQLAFDAESVSSDNAALAKLGYKQEFRRAFAPLEVFAFSFSLAGIFPSLATVLIFSLPYGGPVTMVWGWVLCTFFILFEGLALAELASAAPTSGGLYYWTWDLASPRWRKLLAWIVAYTNSLGLIAGFASVEWGLAVQIMAAVTIGTNSAFVPTTAQTFALFVALLIVHGFLSSLATAVIALLQTFYVAINTLLPIAVIIAMPIATPKEFKNTAAYTFGAFTTSREQSGWPDGFAFVLGLLAPLYVIAGFESSIHMSEEAHNARTAVPWAIVCTVIISSIIGWVANIIFAFCMGTDLDSIIDNPIGQPTATIFFNSFGRNGTLALWSFVVFAQFMVGANTLTVASRQMFAFARDRGLPFSGLIYRMNKRTQTPVNAVWASAFVAFLLGLLVFAGPTTYSAIFTIALAGQYTAFTIPMASRFLGGKKWIPGPFSLGRYGLPVTIVAIVWMAFSMAILAFPARPGPSAESMNYMVVVYYAGGRGWDRSQAWVGLSSVSMHVVMLLQGDACTMWLSRDASSQDKLNASPSSMQLTHFAMVKVLMCASRAEPTTPQRLLNGDPKSLLRSCWNLGKHKSGGLRTMRADENRHPHRDTFPTQRICEMSGWLRSASSSWAYGKYIASSPDETGRASPDSDVRHRPAHYEPVFHFYSRSTGLLVLPDRAITMSTPFSLNTEYKSSTSSRSRVQVTEVPVGLANDRHAEGDDADADGGGSISSDTAALAALGYKQEFKRAFTPFETLSLSFTTIGLFPSVATTLVFALPNGGPVALVWGWAICTFFLMFVALALSELGSAAPTSGGLYYWTWDLASARWRRVLAWLVGYTNSMGLIAGFASLDWGCAVQIMAAASIGTSGFVPTTANTFAVFVALICVQGFLSSMATPVLARLQGLYAALNVLLPLAVIIALPAATPKEFRNTASYVFSGFENLNGWPDGFAFVLSFLAPLFVIVVVLVIAFYMGSDIEGVLANPIGQPMATILFNSFGRDGTLAVWSVIVFVQFLMGANALFAFARDRAAPFSRFIYRVNRRTGTPVNAVWCCAFVALLLGLLVFAGPATYSAIFGVALLGQYTAFSIPMVARLMGGKKWHPGPFDLGRFGLPVAILSVVWMIFSTVILTFPTSPSPDKNTMNYTVVVYCGWVGMCLVYYYLPVYGGACWFDGPQRTVEDSETDSPSLSGTSPDDVGTPCLDEKQGA</sequence>
<accession>A0AAD7TJF8</accession>
<evidence type="ECO:0008006" key="10">
    <source>
        <dbReference type="Google" id="ProtNLM"/>
    </source>
</evidence>
<dbReference type="Gene3D" id="1.20.1740.10">
    <property type="entry name" value="Amino acid/polyamine transporter I"/>
    <property type="match status" value="2"/>
</dbReference>
<feature type="transmembrane region" description="Helical" evidence="7">
    <location>
        <begin position="421"/>
        <end position="441"/>
    </location>
</feature>
<feature type="transmembrane region" description="Helical" evidence="7">
    <location>
        <begin position="462"/>
        <end position="483"/>
    </location>
</feature>
<feature type="transmembrane region" description="Helical" evidence="7">
    <location>
        <begin position="761"/>
        <end position="782"/>
    </location>
</feature>
<feature type="transmembrane region" description="Helical" evidence="7">
    <location>
        <begin position="1078"/>
        <end position="1100"/>
    </location>
</feature>